<name>A0AAU7PZN1_9STRE</name>
<accession>A0AAU7PZN1</accession>
<sequence length="56" mass="6201">MATRSSSSANACHYKAVELGGLLARNPRRNDEIGVPQENPKTSFVTSWQEGLWIII</sequence>
<dbReference type="AlphaFoldDB" id="A0AAU7PZN1"/>
<proteinExistence type="predicted"/>
<gene>
    <name evidence="1" type="ORF">ABKA15_01935</name>
</gene>
<dbReference type="RefSeq" id="WP_157944423.1">
    <property type="nucleotide sequence ID" value="NZ_CP157941.1"/>
</dbReference>
<dbReference type="EMBL" id="CP157941">
    <property type="protein sequence ID" value="XBS57477.1"/>
    <property type="molecule type" value="Genomic_DNA"/>
</dbReference>
<organism evidence="1">
    <name type="scientific">Streptococcus sp. KHUD_010</name>
    <dbReference type="NCBI Taxonomy" id="3157339"/>
    <lineage>
        <taxon>Bacteria</taxon>
        <taxon>Bacillati</taxon>
        <taxon>Bacillota</taxon>
        <taxon>Bacilli</taxon>
        <taxon>Lactobacillales</taxon>
        <taxon>Streptococcaceae</taxon>
        <taxon>Streptococcus</taxon>
    </lineage>
</organism>
<evidence type="ECO:0000313" key="1">
    <source>
        <dbReference type="EMBL" id="XBS57477.1"/>
    </source>
</evidence>
<protein>
    <submittedName>
        <fullName evidence="1">Uncharacterized protein</fullName>
    </submittedName>
</protein>
<reference evidence="1" key="1">
    <citation type="submission" date="2024-06" db="EMBL/GenBank/DDBJ databases">
        <title>Complete genome sequence of Streptococcus sp. KHUD_010.</title>
        <authorList>
            <person name="Lee J.-H."/>
            <person name="Moon J.-H."/>
        </authorList>
    </citation>
    <scope>NUCLEOTIDE SEQUENCE</scope>
    <source>
        <strain evidence="1">KHUD_010</strain>
    </source>
</reference>